<reference evidence="2 3" key="1">
    <citation type="submission" date="2019-01" db="EMBL/GenBank/DDBJ databases">
        <title>Mucilaginibacter antarcticum sp. nov., isolated from antarctic soil.</title>
        <authorList>
            <person name="Yan Y.-Q."/>
            <person name="Du Z.-J."/>
        </authorList>
    </citation>
    <scope>NUCLEOTIDE SEQUENCE [LARGE SCALE GENOMIC DNA]</scope>
    <source>
        <strain evidence="2 3">F01003</strain>
    </source>
</reference>
<protein>
    <recommendedName>
        <fullName evidence="4">Viral A-type inclusion protein</fullName>
    </recommendedName>
</protein>
<keyword evidence="3" id="KW-1185">Reference proteome</keyword>
<organism evidence="2 3">
    <name type="scientific">Mucilaginibacter gilvus</name>
    <dbReference type="NCBI Taxonomy" id="2305909"/>
    <lineage>
        <taxon>Bacteria</taxon>
        <taxon>Pseudomonadati</taxon>
        <taxon>Bacteroidota</taxon>
        <taxon>Sphingobacteriia</taxon>
        <taxon>Sphingobacteriales</taxon>
        <taxon>Sphingobacteriaceae</taxon>
        <taxon>Mucilaginibacter</taxon>
    </lineage>
</organism>
<feature type="chain" id="PRO_5018689582" description="Viral A-type inclusion protein" evidence="1">
    <location>
        <begin position="19"/>
        <end position="136"/>
    </location>
</feature>
<keyword evidence="1" id="KW-0732">Signal</keyword>
<comment type="caution">
    <text evidence="2">The sequence shown here is derived from an EMBL/GenBank/DDBJ whole genome shotgun (WGS) entry which is preliminary data.</text>
</comment>
<evidence type="ECO:0008006" key="4">
    <source>
        <dbReference type="Google" id="ProtNLM"/>
    </source>
</evidence>
<dbReference type="Proteomes" id="UP000286701">
    <property type="component" value="Unassembled WGS sequence"/>
</dbReference>
<gene>
    <name evidence="2" type="ORF">EPL05_08995</name>
</gene>
<dbReference type="OrthoDB" id="1436925at2"/>
<sequence>MKKLLAAAIVSMLFFSCADPQKQEKELLDQVIAKHDSVMAKNEQVERANIQLDTLLKTGVLANNDSTATKLIKGQEEAMEKMEDWMHKFDAENKGKSHDAIMAYLTDQKKQIEAIDKDFDAVITATNNYKKSLIKK</sequence>
<feature type="signal peptide" evidence="1">
    <location>
        <begin position="1"/>
        <end position="18"/>
    </location>
</feature>
<proteinExistence type="predicted"/>
<dbReference type="EMBL" id="SBIW01000003">
    <property type="protein sequence ID" value="RWY54167.1"/>
    <property type="molecule type" value="Genomic_DNA"/>
</dbReference>
<dbReference type="AlphaFoldDB" id="A0A3S3WD73"/>
<name>A0A3S3WD73_9SPHI</name>
<evidence type="ECO:0000313" key="2">
    <source>
        <dbReference type="EMBL" id="RWY54167.1"/>
    </source>
</evidence>
<dbReference type="RefSeq" id="WP_128533602.1">
    <property type="nucleotide sequence ID" value="NZ_SBIW01000003.1"/>
</dbReference>
<accession>A0A3S3WD73</accession>
<dbReference type="PROSITE" id="PS51257">
    <property type="entry name" value="PROKAR_LIPOPROTEIN"/>
    <property type="match status" value="1"/>
</dbReference>
<evidence type="ECO:0000313" key="3">
    <source>
        <dbReference type="Proteomes" id="UP000286701"/>
    </source>
</evidence>
<evidence type="ECO:0000256" key="1">
    <source>
        <dbReference type="SAM" id="SignalP"/>
    </source>
</evidence>